<evidence type="ECO:0000313" key="3">
    <source>
        <dbReference type="Proteomes" id="UP000051035"/>
    </source>
</evidence>
<dbReference type="InterPro" id="IPR038763">
    <property type="entry name" value="DHH_sf"/>
</dbReference>
<dbReference type="GO" id="GO:0004527">
    <property type="term" value="F:exonuclease activity"/>
    <property type="evidence" value="ECO:0007669"/>
    <property type="project" value="UniProtKB-KW"/>
</dbReference>
<proteinExistence type="predicted"/>
<dbReference type="PANTHER" id="PTHR30255:SF2">
    <property type="entry name" value="SINGLE-STRANDED-DNA-SPECIFIC EXONUCLEASE RECJ"/>
    <property type="match status" value="1"/>
</dbReference>
<feature type="domain" description="DDH" evidence="1">
    <location>
        <begin position="82"/>
        <end position="236"/>
    </location>
</feature>
<dbReference type="Gene3D" id="3.90.1640.30">
    <property type="match status" value="1"/>
</dbReference>
<protein>
    <recommendedName>
        <fullName evidence="1">DDH domain-containing protein</fullName>
    </recommendedName>
</protein>
<comment type="caution">
    <text evidence="2">The sequence shown here is derived from an EMBL/GenBank/DDBJ whole genome shotgun (WGS) entry which is preliminary data.</text>
</comment>
<evidence type="ECO:0000313" key="2">
    <source>
        <dbReference type="EMBL" id="KPL10224.1"/>
    </source>
</evidence>
<evidence type="ECO:0000259" key="1">
    <source>
        <dbReference type="Pfam" id="PF01368"/>
    </source>
</evidence>
<dbReference type="InterPro" id="IPR001667">
    <property type="entry name" value="DDH_dom"/>
</dbReference>
<dbReference type="EMBL" id="LJVA01000032">
    <property type="protein sequence ID" value="KPL10224.1"/>
    <property type="molecule type" value="Genomic_DNA"/>
</dbReference>
<dbReference type="Proteomes" id="UP000051035">
    <property type="component" value="Unassembled WGS sequence"/>
</dbReference>
<dbReference type="SUPFAM" id="SSF64182">
    <property type="entry name" value="DHH phosphoesterases"/>
    <property type="match status" value="1"/>
</dbReference>
<dbReference type="InterPro" id="IPR051673">
    <property type="entry name" value="SSDNA_exonuclease_RecJ"/>
</dbReference>
<dbReference type="Pfam" id="PF01368">
    <property type="entry name" value="DHH"/>
    <property type="match status" value="1"/>
</dbReference>
<accession>A0A0S8JL04</accession>
<name>A0A0S8JL04_UNCT6</name>
<reference evidence="2 3" key="1">
    <citation type="journal article" date="2015" name="Microbiome">
        <title>Genomic resolution of linkages in carbon, nitrogen, and sulfur cycling among widespread estuary sediment bacteria.</title>
        <authorList>
            <person name="Baker B.J."/>
            <person name="Lazar C.S."/>
            <person name="Teske A.P."/>
            <person name="Dick G.J."/>
        </authorList>
    </citation>
    <scope>NUCLEOTIDE SEQUENCE [LARGE SCALE GENOMIC DNA]</scope>
    <source>
        <strain evidence="2">SM1_40</strain>
    </source>
</reference>
<gene>
    <name evidence="2" type="ORF">AMJ71_03980</name>
</gene>
<dbReference type="PANTHER" id="PTHR30255">
    <property type="entry name" value="SINGLE-STRANDED-DNA-SPECIFIC EXONUCLEASE RECJ"/>
    <property type="match status" value="1"/>
</dbReference>
<dbReference type="PATRIC" id="fig|1703773.3.peg.1271"/>
<organism evidence="2 3">
    <name type="scientific">candidate division TA06 bacterium SM1_40</name>
    <dbReference type="NCBI Taxonomy" id="1703773"/>
    <lineage>
        <taxon>Bacteria</taxon>
        <taxon>Bacteria division TA06</taxon>
    </lineage>
</organism>
<dbReference type="AlphaFoldDB" id="A0A0S8JL04"/>
<sequence length="436" mass="47228">MRDEERVWKVSQIDEEAGERLCRALGMPLLLARLLVARGISSPDGARRYLSPALADFLDPYLLADMERAVRRIDRAISSGERVTVVGHEDTDGLTGTVVLLEILRKMGAEADYYLPSRVEEGHGLSRRAIARAKQRGSALIVTVDCGVTDSHPVAEAGRNGIDVIVLDHHEVIAPLPSAVAVVDPKRPDSAYPFRGLAGVGVAFKTAQALVAGADRGPRAEWEQVAPDLLELVLLGSIADRVPLCDENRVAAVLGLKAFEATERIGLQALKHGLKGEEDRDLRAMELVQGSISLIASARSEDGGNDGCELLLTHDSASAGTVVTKLRKESERWHAAARASFDRVLKMLDREIDEPIIILVNEEIPYYLLGHCASRLRKLYMRPAILIGKRGAGGEGSKVVRSHGVSGHVRRVARKLGWAQGSGRVFVEQGPVACVQ</sequence>